<dbReference type="NCBIfam" id="TIGR00464">
    <property type="entry name" value="gltX_bact"/>
    <property type="match status" value="1"/>
</dbReference>
<dbReference type="HAMAP" id="MF_00022">
    <property type="entry name" value="Glu_tRNA_synth_type1"/>
    <property type="match status" value="1"/>
</dbReference>
<evidence type="ECO:0000256" key="7">
    <source>
        <dbReference type="ARBA" id="ARBA00022777"/>
    </source>
</evidence>
<evidence type="ECO:0000256" key="13">
    <source>
        <dbReference type="SAM" id="MobiDB-lite"/>
    </source>
</evidence>
<protein>
    <recommendedName>
        <fullName evidence="3">glutamate--tRNA ligase</fullName>
        <ecNumber evidence="3">6.1.1.17</ecNumber>
    </recommendedName>
    <alternativeName>
        <fullName evidence="11">Glutamyl-tRNA synthetase</fullName>
    </alternativeName>
</protein>
<feature type="coiled-coil region" evidence="12">
    <location>
        <begin position="1039"/>
        <end position="1070"/>
    </location>
</feature>
<feature type="region of interest" description="Disordered" evidence="13">
    <location>
        <begin position="789"/>
        <end position="867"/>
    </location>
</feature>
<dbReference type="PROSITE" id="PS50011">
    <property type="entry name" value="PROTEIN_KINASE_DOM"/>
    <property type="match status" value="1"/>
</dbReference>
<dbReference type="Pfam" id="PF00749">
    <property type="entry name" value="tRNA-synt_1c"/>
    <property type="match status" value="1"/>
</dbReference>
<keyword evidence="12" id="KW-0175">Coiled coil</keyword>
<keyword evidence="14" id="KW-0812">Transmembrane</keyword>
<evidence type="ECO:0000256" key="9">
    <source>
        <dbReference type="ARBA" id="ARBA00022917"/>
    </source>
</evidence>
<dbReference type="CDD" id="cd13999">
    <property type="entry name" value="STKc_MAP3K-like"/>
    <property type="match status" value="1"/>
</dbReference>
<dbReference type="SMART" id="SM00220">
    <property type="entry name" value="S_TKc"/>
    <property type="match status" value="1"/>
</dbReference>
<dbReference type="FunFam" id="3.40.50.620:FF:000045">
    <property type="entry name" value="Glutamate--tRNA ligase, mitochondrial"/>
    <property type="match status" value="1"/>
</dbReference>
<feature type="compositionally biased region" description="Basic and acidic residues" evidence="13">
    <location>
        <begin position="1413"/>
        <end position="1426"/>
    </location>
</feature>
<feature type="compositionally biased region" description="Basic and acidic residues" evidence="13">
    <location>
        <begin position="825"/>
        <end position="836"/>
    </location>
</feature>
<keyword evidence="14" id="KW-0472">Membrane</keyword>
<dbReference type="InterPro" id="IPR049940">
    <property type="entry name" value="GluQ/Sye"/>
</dbReference>
<keyword evidence="9" id="KW-0648">Protein biosynthesis</keyword>
<feature type="transmembrane region" description="Helical" evidence="14">
    <location>
        <begin position="730"/>
        <end position="756"/>
    </location>
</feature>
<name>A0A8J5JAK7_9STRA</name>
<evidence type="ECO:0000256" key="5">
    <source>
        <dbReference type="ARBA" id="ARBA00022679"/>
    </source>
</evidence>
<proteinExistence type="inferred from homology"/>
<keyword evidence="6" id="KW-0547">Nucleotide-binding</keyword>
<dbReference type="GO" id="GO:0004818">
    <property type="term" value="F:glutamate-tRNA ligase activity"/>
    <property type="evidence" value="ECO:0007669"/>
    <property type="project" value="UniProtKB-EC"/>
</dbReference>
<dbReference type="GO" id="GO:0004672">
    <property type="term" value="F:protein kinase activity"/>
    <property type="evidence" value="ECO:0007669"/>
    <property type="project" value="InterPro"/>
</dbReference>
<evidence type="ECO:0000256" key="2">
    <source>
        <dbReference type="ARBA" id="ARBA00007894"/>
    </source>
</evidence>
<dbReference type="CDD" id="cd04276">
    <property type="entry name" value="ZnMc_MMP_like_2"/>
    <property type="match status" value="1"/>
</dbReference>
<dbReference type="Pfam" id="PF16313">
    <property type="entry name" value="DUF4953"/>
    <property type="match status" value="1"/>
</dbReference>
<dbReference type="GO" id="GO:0005524">
    <property type="term" value="F:ATP binding"/>
    <property type="evidence" value="ECO:0007669"/>
    <property type="project" value="UniProtKB-KW"/>
</dbReference>
<evidence type="ECO:0000256" key="14">
    <source>
        <dbReference type="SAM" id="Phobius"/>
    </source>
</evidence>
<dbReference type="FunFam" id="3.30.200.20:FF:000180">
    <property type="entry name" value="serine/threonine-protein kinase STY46-like"/>
    <property type="match status" value="1"/>
</dbReference>
<evidence type="ECO:0000256" key="10">
    <source>
        <dbReference type="ARBA" id="ARBA00023146"/>
    </source>
</evidence>
<dbReference type="PANTHER" id="PTHR43311">
    <property type="entry name" value="GLUTAMATE--TRNA LIGASE"/>
    <property type="match status" value="1"/>
</dbReference>
<dbReference type="InterPro" id="IPR000719">
    <property type="entry name" value="Prot_kinase_dom"/>
</dbReference>
<dbReference type="InterPro" id="IPR033910">
    <property type="entry name" value="GluRS_core"/>
</dbReference>
<dbReference type="InterPro" id="IPR033413">
    <property type="entry name" value="DUF5117"/>
</dbReference>
<reference evidence="16" key="1">
    <citation type="submission" date="2021-01" db="EMBL/GenBank/DDBJ databases">
        <title>Phytophthora aleatoria, a newly-described species from Pinus radiata is distinct from Phytophthora cactorum isolates based on comparative genomics.</title>
        <authorList>
            <person name="Mcdougal R."/>
            <person name="Panda P."/>
            <person name="Williams N."/>
            <person name="Studholme D.J."/>
        </authorList>
    </citation>
    <scope>NUCLEOTIDE SEQUENCE</scope>
    <source>
        <strain evidence="16">NZFS 4037</strain>
    </source>
</reference>
<dbReference type="CDD" id="cd00808">
    <property type="entry name" value="GluRS_core"/>
    <property type="match status" value="1"/>
</dbReference>
<dbReference type="Pfam" id="PF07714">
    <property type="entry name" value="PK_Tyr_Ser-Thr"/>
    <property type="match status" value="1"/>
</dbReference>
<evidence type="ECO:0000256" key="11">
    <source>
        <dbReference type="ARBA" id="ARBA00030865"/>
    </source>
</evidence>
<keyword evidence="10" id="KW-0030">Aminoacyl-tRNA synthetase</keyword>
<organism evidence="16 17">
    <name type="scientific">Phytophthora aleatoria</name>
    <dbReference type="NCBI Taxonomy" id="2496075"/>
    <lineage>
        <taxon>Eukaryota</taxon>
        <taxon>Sar</taxon>
        <taxon>Stramenopiles</taxon>
        <taxon>Oomycota</taxon>
        <taxon>Peronosporomycetes</taxon>
        <taxon>Peronosporales</taxon>
        <taxon>Peronosporaceae</taxon>
        <taxon>Phytophthora</taxon>
    </lineage>
</organism>
<feature type="domain" description="Protein kinase" evidence="15">
    <location>
        <begin position="431"/>
        <end position="691"/>
    </location>
</feature>
<dbReference type="GO" id="GO:0008270">
    <property type="term" value="F:zinc ion binding"/>
    <property type="evidence" value="ECO:0007669"/>
    <property type="project" value="InterPro"/>
</dbReference>
<feature type="compositionally biased region" description="Basic and acidic residues" evidence="13">
    <location>
        <begin position="361"/>
        <end position="370"/>
    </location>
</feature>
<keyword evidence="14" id="KW-1133">Transmembrane helix</keyword>
<keyword evidence="17" id="KW-1185">Reference proteome</keyword>
<dbReference type="EC" id="6.1.1.17" evidence="3"/>
<dbReference type="InterPro" id="IPR034032">
    <property type="entry name" value="Zn_MMP-like_bac"/>
</dbReference>
<dbReference type="InterPro" id="IPR004527">
    <property type="entry name" value="Glu-tRNA-ligase_bac/mito"/>
</dbReference>
<evidence type="ECO:0000313" key="16">
    <source>
        <dbReference type="EMBL" id="KAG6972030.1"/>
    </source>
</evidence>
<evidence type="ECO:0000256" key="8">
    <source>
        <dbReference type="ARBA" id="ARBA00022840"/>
    </source>
</evidence>
<evidence type="ECO:0000256" key="6">
    <source>
        <dbReference type="ARBA" id="ARBA00022741"/>
    </source>
</evidence>
<dbReference type="InterPro" id="IPR001412">
    <property type="entry name" value="aa-tRNA-synth_I_CS"/>
</dbReference>
<dbReference type="InterPro" id="IPR045462">
    <property type="entry name" value="aa-tRNA-synth_I_cd-bd"/>
</dbReference>
<accession>A0A8J5JAK7</accession>
<dbReference type="GO" id="GO:0006424">
    <property type="term" value="P:glutamyl-tRNA aminoacylation"/>
    <property type="evidence" value="ECO:0007669"/>
    <property type="project" value="InterPro"/>
</dbReference>
<feature type="region of interest" description="Disordered" evidence="13">
    <location>
        <begin position="1413"/>
        <end position="1451"/>
    </location>
</feature>
<dbReference type="InterPro" id="IPR032534">
    <property type="entry name" value="EcxA_zinc-bd"/>
</dbReference>
<keyword evidence="5" id="KW-0808">Transferase</keyword>
<keyword evidence="8" id="KW-0067">ATP-binding</keyword>
<comment type="caution">
    <text evidence="16">The sequence shown here is derived from an EMBL/GenBank/DDBJ whole genome shotgun (WGS) entry which is preliminary data.</text>
</comment>
<dbReference type="Pfam" id="PF17148">
    <property type="entry name" value="DUF5117"/>
    <property type="match status" value="1"/>
</dbReference>
<dbReference type="PROSITE" id="PS00178">
    <property type="entry name" value="AA_TRNA_LIGASE_I"/>
    <property type="match status" value="1"/>
</dbReference>
<dbReference type="InterPro" id="IPR020058">
    <property type="entry name" value="Glu/Gln-tRNA-synth_Ib_cat-dom"/>
</dbReference>
<comment type="similarity">
    <text evidence="2">Belongs to the class-I aminoacyl-tRNA synthetase family. Glutamate--tRNA ligase type 1 subfamily.</text>
</comment>
<comment type="subcellular location">
    <subcellularLocation>
        <location evidence="1">Mitochondrion</location>
    </subcellularLocation>
</comment>
<feature type="region of interest" description="Disordered" evidence="13">
    <location>
        <begin position="361"/>
        <end position="380"/>
    </location>
</feature>
<evidence type="ECO:0000259" key="15">
    <source>
        <dbReference type="PROSITE" id="PS50011"/>
    </source>
</evidence>
<keyword evidence="4" id="KW-0436">Ligase</keyword>
<feature type="compositionally biased region" description="Basic residues" evidence="13">
    <location>
        <begin position="1433"/>
        <end position="1445"/>
    </location>
</feature>
<dbReference type="Proteomes" id="UP000709295">
    <property type="component" value="Unassembled WGS sequence"/>
</dbReference>
<sequence>MEVPHTFVRTVKAQDLRFSQVDSVLHDIKTKNSPTWVIFSFADQREKRNTLKVLASGHGSISDQSKWPSELFSPNSLCYGLTSVDCYDENAAPTNVLSFCWKGRNLPIYLRTKYAEFNQVIRKHMGAVAHVTLHNPEELMDGSVFLQTPRRRPRSSSRRFVTSDIEFTPEVTATVQDIRSDTSPFNWAVCGYDNSDIESSTRRMIVVEKGMTGLYALKGIVGVLRQEIASNIGIPKDRQRIVWIRQTDDLAKDSQLSTALMLEDENAGIRKDIGLAHGDKIHVDDKDNGENSVLAKLFEQINSGAAAVSLSAERRHEVQRGVEAREAELRKILSMTHYLIRRKASEDLKPVVRMAGVVEEAVSHEKKETDSPSPTGQHKVIHRADSAASLTGSISEELAKEDVSALQEHARVLESQNQYLEIPYESIHILSGKENELGCGKAATVFRGLWMNRNSAAEVAVKSFRYARLTDKILGDYRQEVALLRKLKHPNIVLFIGACTDPKLMILTEYCSRKSLFEVIHGNNFETIPWKFKVRMMLDAARGIQYLHSKRIIHRDIKSHNFLVDDDWRVKVADFGISKVLDTDTAFTQCGTTGWVAPEVLLDEDLGYTFKADNWSFAIVMWEMIAGGLQNPFIGMAPIKFYNKTINAGIRPPIPEGGDSEYINLITECWKSDAADRPSFDVIVSRLEQMLLDLGGSIDLPPTFQGGYHQAGVAPNPMTMETLYALTLELVAFVGFLCILFNVLLPVLAFVLRFVVTDAPREWRKWQLHRAQQHELRRLQRRVDVLTRRKQTEEQETRRRVRTSSAQKRQQVEKTPQQDVDGIADSERSAKRKVESTPRQQRHRLSIHSTAKKPAASGVRGRLRSSGLPAAGKTTLVKHLVANGSTRLRLYERISFDDLYGQVASEDAGSKRVEFDPEQWKACQREMVAQVTRRLEGQKVAVRSNCTTPQLVLLVDDNFQYRSQRKRFFQLATDMNFGFAILYVNVPVEICRERNVSRNKGARVPDGVFQRMVAVFESPNGDQNPWDVNTFELDGTADASDIEESMNTLVQQAENTLKERRLLIVEKEKEEAQQFYPGERALFVLSKQHWNASFIVYPTVVKRAAPVIVGAERGGILLETNDFVFHFELSADGRHLQLVQEYHYATLHGDKADEIQQIFDDSQWPAYITKVPIYAETDDAYYIPSDLFLSSGFFVSSVLASPDFTALEDPSESFARSTMLFVEYELASGVIEVNYAIGLLPDQIMPQRVADDRVGYFAKRYTQYSLTDQELSDGNGYHRWDPQMTVIHRRKLELDSTGKATKHPVTYYIDPSVPKEWREAFATGVEAWIPAFERIGFPNAIRAVLPGDSDWPGDYRLGDLRYNSISVMISQQTYAYGPTVIDPRSGEILHSDIVFEYGFFNAVMVDFDMKSPVDPPQARKSEHGDAESSNLRKTNKKFSHARTGRSRSCGLAHEEQHTLDRMMLSSIAGDDNGFVPKRLIAQHFADIVMHEVGHTLGLRHNFAGSSAYSRDQLRDPVFVAEHGISTTIMDYLPVNIFSDLTKDEVGNHGFFMTTIGAYDYAAIAYGYSVVDDEIPGYKHPRLSELAATTPLFLTDESAGNMLNPYAQLFDLSSDPVDYAADRLKFVQNARSPNAALDKVPEDASWTTLWERESVQLRLLEHAINIVRPILGGVNITHAHRDKDGGVYNATFVPKEIQIKALKVLLRIVQAEKGLFPEPKDYGSFMEVVGFDDEDCNEATLDYACLGRGLVDVGAYVLRVRGRALISALFPAMERMVQQDALSPLTLNELLTEVVKATNSAPYSFTLKEFLNELLLDTLSSHDTDSRVKRAIEENRAPLRPTALALRSCSSHAVGSDTSKSTVRVRYAPSPTGYLHLGGLRTALFNYLFAKSSGGQFILRIEDTDKTRQVEGSVEALVNSLKWCGVEEDEGPNAGGPHGPYIQSQRLPIYKEAAEKLIESGHAYRCFCSSERLQKLRESQTRHGEATMYDRACLGLDEKEVEARVARGEPHTIRLKIPEGKTVVKDLLRGYVQFEHAGIDDQVLMKSDGYPTYHLANVVDDHAMHISHVIRGEEWLPSTPKHVILYKALGYEAPTWVHLGLLLNEDRSKLSKRQGDVAVEDFRDKGFIPSGLVNFVALLGWNPAGGNNQEIFQMKELEKHFSIDHVNKAGSVVNVDRLRWINSRHERVSALPEFGPLCIPFFTEPDLSSSVAQDMKAKYIDGGTPELVADVAANLRNLSDEDFTPDHITKSIKAVAKSRKLGLKKVLMPIRYYLTGMDVGAGLGDTIELLGRETVLRRLKLE</sequence>
<evidence type="ECO:0000256" key="1">
    <source>
        <dbReference type="ARBA" id="ARBA00004173"/>
    </source>
</evidence>
<dbReference type="Pfam" id="PF19269">
    <property type="entry name" value="Anticodon_2"/>
    <property type="match status" value="1"/>
</dbReference>
<dbReference type="GO" id="GO:0005739">
    <property type="term" value="C:mitochondrion"/>
    <property type="evidence" value="ECO:0007669"/>
    <property type="project" value="UniProtKB-SubCell"/>
</dbReference>
<evidence type="ECO:0000313" key="17">
    <source>
        <dbReference type="Proteomes" id="UP000709295"/>
    </source>
</evidence>
<feature type="compositionally biased region" description="Basic and acidic residues" evidence="13">
    <location>
        <begin position="789"/>
        <end position="798"/>
    </location>
</feature>
<gene>
    <name evidence="16" type="ORF">JG688_00004168</name>
</gene>
<dbReference type="PROSITE" id="PS00108">
    <property type="entry name" value="PROTEIN_KINASE_ST"/>
    <property type="match status" value="1"/>
</dbReference>
<evidence type="ECO:0000256" key="12">
    <source>
        <dbReference type="SAM" id="Coils"/>
    </source>
</evidence>
<dbReference type="InterPro" id="IPR008271">
    <property type="entry name" value="Ser/Thr_kinase_AS"/>
</dbReference>
<dbReference type="PANTHER" id="PTHR43311:SF2">
    <property type="entry name" value="GLUTAMATE--TRNA LIGASE, MITOCHONDRIAL-RELATED"/>
    <property type="match status" value="1"/>
</dbReference>
<dbReference type="Pfam" id="PF13671">
    <property type="entry name" value="AAA_33"/>
    <property type="match status" value="1"/>
</dbReference>
<dbReference type="InterPro" id="IPR001245">
    <property type="entry name" value="Ser-Thr/Tyr_kinase_cat_dom"/>
</dbReference>
<evidence type="ECO:0000256" key="4">
    <source>
        <dbReference type="ARBA" id="ARBA00022598"/>
    </source>
</evidence>
<feature type="transmembrane region" description="Helical" evidence="14">
    <location>
        <begin position="968"/>
        <end position="986"/>
    </location>
</feature>
<dbReference type="EMBL" id="JAENGY010000144">
    <property type="protein sequence ID" value="KAG6972030.1"/>
    <property type="molecule type" value="Genomic_DNA"/>
</dbReference>
<feature type="compositionally biased region" description="Polar residues" evidence="13">
    <location>
        <begin position="804"/>
        <end position="818"/>
    </location>
</feature>
<evidence type="ECO:0000256" key="3">
    <source>
        <dbReference type="ARBA" id="ARBA00012835"/>
    </source>
</evidence>
<keyword evidence="7" id="KW-0418">Kinase</keyword>